<dbReference type="InterPro" id="IPR043148">
    <property type="entry name" value="TagF_C"/>
</dbReference>
<dbReference type="AlphaFoldDB" id="A0A1V5ZJ30"/>
<gene>
    <name evidence="2" type="ORF">BWY04_01454</name>
</gene>
<comment type="caution">
    <text evidence="2">The sequence shown here is derived from an EMBL/GenBank/DDBJ whole genome shotgun (WGS) entry which is preliminary data.</text>
</comment>
<keyword evidence="2" id="KW-0808">Transferase</keyword>
<dbReference type="InterPro" id="IPR007554">
    <property type="entry name" value="Glycerophosphate_synth"/>
</dbReference>
<dbReference type="Proteomes" id="UP000485621">
    <property type="component" value="Unassembled WGS sequence"/>
</dbReference>
<dbReference type="GO" id="GO:0016020">
    <property type="term" value="C:membrane"/>
    <property type="evidence" value="ECO:0007669"/>
    <property type="project" value="InterPro"/>
</dbReference>
<reference evidence="2" key="1">
    <citation type="submission" date="2017-02" db="EMBL/GenBank/DDBJ databases">
        <title>Delving into the versatile metabolic prowess of the omnipresent phylum Bacteroidetes.</title>
        <authorList>
            <person name="Nobu M.K."/>
            <person name="Mei R."/>
            <person name="Narihiro T."/>
            <person name="Kuroda K."/>
            <person name="Liu W.-T."/>
        </authorList>
    </citation>
    <scope>NUCLEOTIDE SEQUENCE</scope>
    <source>
        <strain evidence="2">ADurb.Bin160</strain>
    </source>
</reference>
<organism evidence="2">
    <name type="scientific">candidate division CPR1 bacterium ADurb.Bin160</name>
    <dbReference type="NCBI Taxonomy" id="1852826"/>
    <lineage>
        <taxon>Bacteria</taxon>
        <taxon>candidate division CPR1</taxon>
    </lineage>
</organism>
<feature type="coiled-coil region" evidence="1">
    <location>
        <begin position="388"/>
        <end position="450"/>
    </location>
</feature>
<proteinExistence type="predicted"/>
<dbReference type="SUPFAM" id="SSF53756">
    <property type="entry name" value="UDP-Glycosyltransferase/glycogen phosphorylase"/>
    <property type="match status" value="1"/>
</dbReference>
<dbReference type="Pfam" id="PF04464">
    <property type="entry name" value="Glyphos_transf"/>
    <property type="match status" value="1"/>
</dbReference>
<evidence type="ECO:0000313" key="2">
    <source>
        <dbReference type="EMBL" id="OQB40088.1"/>
    </source>
</evidence>
<name>A0A1V5ZJ30_9BACT</name>
<protein>
    <submittedName>
        <fullName evidence="2">CDP-Glycerol:Poly(Glycerophosphate) glycerophosphotransferase</fullName>
    </submittedName>
</protein>
<sequence length="472" mass="55992">MTIITKTINIVWIVNDLYTNNFITIYNECKNDKRFNLTILATRHIGLYEADDISSNQVYNFFKKNKINCINSWNKNKGQYVDISSFHPDYIFTSTPYDIYLPEQYRSDNLKKVAKLCNVEYGAPIIKYSGIYKNFLKKNPFFQNLWTLFTSSDPDYFKKIPCNYKAIGCLKLDEYLNYQKKPNYPWPDQKSLKIVWKPRWTLDKKDSNIFKYLDKFYTFISNNKNINFVFLYHPLLISNLKNKEHFKFFNQWIKKLNTLSNFRTESSSNFLDCVLSADVLIADHSSTIAEFATTGKPIIYTRTKVSLNNLGNKIMDTAYKAKNFIEIKNILNTLQKGKDSLKINREAAKNSYFTKPPKRLTIAQFLLKILYDDCYNIKSRKEHEMKLYILNNEEIQKLESKNNELSKDLEKNKLKNLEINEKIKKIEYKNHGLIKQIESKQDQLNKISQKYSEVVNSRFWKLIKLLILFKKK</sequence>
<dbReference type="Gene3D" id="3.40.50.12580">
    <property type="match status" value="1"/>
</dbReference>
<dbReference type="GO" id="GO:0047355">
    <property type="term" value="F:CDP-glycerol glycerophosphotransferase activity"/>
    <property type="evidence" value="ECO:0007669"/>
    <property type="project" value="InterPro"/>
</dbReference>
<dbReference type="EMBL" id="MWDB01000059">
    <property type="protein sequence ID" value="OQB40088.1"/>
    <property type="molecule type" value="Genomic_DNA"/>
</dbReference>
<keyword evidence="1" id="KW-0175">Coiled coil</keyword>
<evidence type="ECO:0000256" key="1">
    <source>
        <dbReference type="SAM" id="Coils"/>
    </source>
</evidence>
<accession>A0A1V5ZJ30</accession>